<accession>A0A8C4YDA9</accession>
<proteinExistence type="predicted"/>
<organism evidence="2 3">
    <name type="scientific">Gopherus evgoodei</name>
    <name type="common">Goodes thornscrub tortoise</name>
    <dbReference type="NCBI Taxonomy" id="1825980"/>
    <lineage>
        <taxon>Eukaryota</taxon>
        <taxon>Metazoa</taxon>
        <taxon>Chordata</taxon>
        <taxon>Craniata</taxon>
        <taxon>Vertebrata</taxon>
        <taxon>Euteleostomi</taxon>
        <taxon>Archelosauria</taxon>
        <taxon>Testudinata</taxon>
        <taxon>Testudines</taxon>
        <taxon>Cryptodira</taxon>
        <taxon>Durocryptodira</taxon>
        <taxon>Testudinoidea</taxon>
        <taxon>Testudinidae</taxon>
        <taxon>Gopherus</taxon>
    </lineage>
</organism>
<keyword evidence="3" id="KW-1185">Reference proteome</keyword>
<evidence type="ECO:0000256" key="1">
    <source>
        <dbReference type="SAM" id="MobiDB-lite"/>
    </source>
</evidence>
<evidence type="ECO:0000313" key="3">
    <source>
        <dbReference type="Proteomes" id="UP000694390"/>
    </source>
</evidence>
<protein>
    <submittedName>
        <fullName evidence="2">Uncharacterized protein</fullName>
    </submittedName>
</protein>
<reference evidence="2" key="2">
    <citation type="submission" date="2025-09" db="UniProtKB">
        <authorList>
            <consortium name="Ensembl"/>
        </authorList>
    </citation>
    <scope>IDENTIFICATION</scope>
</reference>
<reference evidence="2" key="1">
    <citation type="submission" date="2025-08" db="UniProtKB">
        <authorList>
            <consortium name="Ensembl"/>
        </authorList>
    </citation>
    <scope>IDENTIFICATION</scope>
</reference>
<dbReference type="Proteomes" id="UP000694390">
    <property type="component" value="Unassembled WGS sequence"/>
</dbReference>
<evidence type="ECO:0000313" key="2">
    <source>
        <dbReference type="Ensembl" id="ENSGEVP00005023520.1"/>
    </source>
</evidence>
<dbReference type="Ensembl" id="ENSGEVT00005024730.1">
    <property type="protein sequence ID" value="ENSGEVP00005023520.1"/>
    <property type="gene ID" value="ENSGEVG00005016690.1"/>
</dbReference>
<dbReference type="AlphaFoldDB" id="A0A8C4YDA9"/>
<feature type="compositionally biased region" description="Basic residues" evidence="1">
    <location>
        <begin position="166"/>
        <end position="176"/>
    </location>
</feature>
<feature type="region of interest" description="Disordered" evidence="1">
    <location>
        <begin position="149"/>
        <end position="176"/>
    </location>
</feature>
<dbReference type="GeneTree" id="ENSGT00950000185313"/>
<sequence length="176" mass="19436">PGAPFNLAVPLQLWVSPSKGNLHHLHFTSVLATAQSPSSPHSLGQTAFMFSSIKQRDHRNVHLQIPLLQGCAVQKNKSHVQLGFRSLTSKGNLVRDKVTSTLAPSHSTSSWASRTRHEKMTVAVSRKIAPKKLAKAVKILRKVTMPMQRKALKSSKQDKANVISKARAKKVTLRKK</sequence>
<name>A0A8C4YDA9_9SAUR</name>